<feature type="coiled-coil region" evidence="1">
    <location>
        <begin position="211"/>
        <end position="238"/>
    </location>
</feature>
<dbReference type="Proteomes" id="UP001172083">
    <property type="component" value="Unassembled WGS sequence"/>
</dbReference>
<keyword evidence="5" id="KW-1185">Reference proteome</keyword>
<name>A0ABT8LC37_9BACT</name>
<keyword evidence="2" id="KW-0472">Membrane</keyword>
<dbReference type="RefSeq" id="WP_346759198.1">
    <property type="nucleotide sequence ID" value="NZ_JAUJEB010000004.1"/>
</dbReference>
<evidence type="ECO:0000313" key="5">
    <source>
        <dbReference type="Proteomes" id="UP001172083"/>
    </source>
</evidence>
<reference evidence="4" key="1">
    <citation type="submission" date="2023-06" db="EMBL/GenBank/DDBJ databases">
        <title>Genomic of Agaribacillus aureum.</title>
        <authorList>
            <person name="Wang G."/>
        </authorList>
    </citation>
    <scope>NUCLEOTIDE SEQUENCE</scope>
    <source>
        <strain evidence="4">BMA12</strain>
    </source>
</reference>
<gene>
    <name evidence="4" type="ORF">QQ020_17420</name>
</gene>
<evidence type="ECO:0000256" key="1">
    <source>
        <dbReference type="SAM" id="Coils"/>
    </source>
</evidence>
<dbReference type="InterPro" id="IPR025645">
    <property type="entry name" value="DUF4349"/>
</dbReference>
<comment type="caution">
    <text evidence="4">The sequence shown here is derived from an EMBL/GenBank/DDBJ whole genome shotgun (WGS) entry which is preliminary data.</text>
</comment>
<sequence>MGNRHYLIFVIVFVFSSCDKTSRKESTYDATTDGELSPPAIFDETEGAGKQHAIISGNPDDKENATAAEGANTTGIKLIKTVRMGFKVKDVKEDLQYISGQAVQMGGYVKDYDHKTNSHVVASKKTGRDSLEQTISLVHQVTTVIKVPAGRLDEFLTSIESRALLMDYKTSNAQDVTGKMMDLAARKAIKLSIEKKYIDILATRPGNLKEVLEVETKIDQIREEIEMMEHQLKHLNQSVAMSTIHLALHQDPVYQISFSPIENQVIYEDSFGTKAKTAFSAGWTLLKDLIIALFYLWPLIGLTVIITTSWHLRKRIRLKSQKPS</sequence>
<dbReference type="PROSITE" id="PS51257">
    <property type="entry name" value="PROKAR_LIPOPROTEIN"/>
    <property type="match status" value="1"/>
</dbReference>
<dbReference type="EMBL" id="JAUJEB010000004">
    <property type="protein sequence ID" value="MDN5213858.1"/>
    <property type="molecule type" value="Genomic_DNA"/>
</dbReference>
<evidence type="ECO:0000313" key="4">
    <source>
        <dbReference type="EMBL" id="MDN5213858.1"/>
    </source>
</evidence>
<feature type="domain" description="DUF4349" evidence="3">
    <location>
        <begin position="77"/>
        <end position="308"/>
    </location>
</feature>
<keyword evidence="2" id="KW-1133">Transmembrane helix</keyword>
<dbReference type="Pfam" id="PF14257">
    <property type="entry name" value="DUF4349"/>
    <property type="match status" value="1"/>
</dbReference>
<protein>
    <submittedName>
        <fullName evidence="4">DUF4349 domain-containing protein</fullName>
    </submittedName>
</protein>
<evidence type="ECO:0000259" key="3">
    <source>
        <dbReference type="Pfam" id="PF14257"/>
    </source>
</evidence>
<organism evidence="4 5">
    <name type="scientific">Agaribacillus aureus</name>
    <dbReference type="NCBI Taxonomy" id="3051825"/>
    <lineage>
        <taxon>Bacteria</taxon>
        <taxon>Pseudomonadati</taxon>
        <taxon>Bacteroidota</taxon>
        <taxon>Cytophagia</taxon>
        <taxon>Cytophagales</taxon>
        <taxon>Splendidivirgaceae</taxon>
        <taxon>Agaribacillus</taxon>
    </lineage>
</organism>
<evidence type="ECO:0000256" key="2">
    <source>
        <dbReference type="SAM" id="Phobius"/>
    </source>
</evidence>
<feature type="transmembrane region" description="Helical" evidence="2">
    <location>
        <begin position="289"/>
        <end position="312"/>
    </location>
</feature>
<accession>A0ABT8LC37</accession>
<keyword evidence="2" id="KW-0812">Transmembrane</keyword>
<keyword evidence="1" id="KW-0175">Coiled coil</keyword>
<proteinExistence type="predicted"/>